<proteinExistence type="predicted"/>
<feature type="region of interest" description="Disordered" evidence="2">
    <location>
        <begin position="452"/>
        <end position="471"/>
    </location>
</feature>
<dbReference type="PANTHER" id="PTHR43308:SF5">
    <property type="entry name" value="S-LAYER PROTEIN _ PEPTIDOGLYCAN ENDO-BETA-N-ACETYLGLUCOSAMINIDASE"/>
    <property type="match status" value="1"/>
</dbReference>
<dbReference type="GO" id="GO:0016787">
    <property type="term" value="F:hydrolase activity"/>
    <property type="evidence" value="ECO:0007669"/>
    <property type="project" value="UniProtKB-KW"/>
</dbReference>
<name>A0A3G9JBX7_9BACL</name>
<dbReference type="Proteomes" id="UP000275368">
    <property type="component" value="Chromosome"/>
</dbReference>
<evidence type="ECO:0000256" key="1">
    <source>
        <dbReference type="ARBA" id="ARBA00022801"/>
    </source>
</evidence>
<dbReference type="KEGG" id="pbk:Back11_27430"/>
<reference evidence="4 5" key="1">
    <citation type="submission" date="2018-11" db="EMBL/GenBank/DDBJ databases">
        <title>Complete genome sequence of Paenibacillus baekrokdamisoli strain KCTC 33723.</title>
        <authorList>
            <person name="Kang S.W."/>
            <person name="Lee K.C."/>
            <person name="Kim K.K."/>
            <person name="Kim J.S."/>
            <person name="Kim D.S."/>
            <person name="Ko S.H."/>
            <person name="Yang S.H."/>
            <person name="Lee J.S."/>
        </authorList>
    </citation>
    <scope>NUCLEOTIDE SEQUENCE [LARGE SCALE GENOMIC DNA]</scope>
    <source>
        <strain evidence="4 5">KCTC 33723</strain>
    </source>
</reference>
<organism evidence="4 5">
    <name type="scientific">Paenibacillus baekrokdamisoli</name>
    <dbReference type="NCBI Taxonomy" id="1712516"/>
    <lineage>
        <taxon>Bacteria</taxon>
        <taxon>Bacillati</taxon>
        <taxon>Bacillota</taxon>
        <taxon>Bacilli</taxon>
        <taxon>Bacillales</taxon>
        <taxon>Paenibacillaceae</taxon>
        <taxon>Paenibacillus</taxon>
    </lineage>
</organism>
<accession>A0A3G9JBX7</accession>
<keyword evidence="3" id="KW-0732">Signal</keyword>
<keyword evidence="1" id="KW-0378">Hydrolase</keyword>
<dbReference type="InterPro" id="IPR001119">
    <property type="entry name" value="SLH_dom"/>
</dbReference>
<dbReference type="Pfam" id="PF16126">
    <property type="entry name" value="DUF4838"/>
    <property type="match status" value="1"/>
</dbReference>
<protein>
    <submittedName>
        <fullName evidence="4">Uncharacterized protein</fullName>
    </submittedName>
</protein>
<dbReference type="OrthoDB" id="5136785at2"/>
<dbReference type="PANTHER" id="PTHR43308">
    <property type="entry name" value="OUTER MEMBRANE PROTEIN ALPHA-RELATED"/>
    <property type="match status" value="1"/>
</dbReference>
<keyword evidence="5" id="KW-1185">Reference proteome</keyword>
<gene>
    <name evidence="4" type="ORF">Back11_27430</name>
</gene>
<feature type="signal peptide" evidence="3">
    <location>
        <begin position="1"/>
        <end position="35"/>
    </location>
</feature>
<evidence type="ECO:0000256" key="2">
    <source>
        <dbReference type="SAM" id="MobiDB-lite"/>
    </source>
</evidence>
<dbReference type="InterPro" id="IPR032287">
    <property type="entry name" value="DUF4838"/>
</dbReference>
<feature type="compositionally biased region" description="Gly residues" evidence="2">
    <location>
        <begin position="452"/>
        <end position="465"/>
    </location>
</feature>
<dbReference type="PROSITE" id="PS51272">
    <property type="entry name" value="SLH"/>
    <property type="match status" value="3"/>
</dbReference>
<dbReference type="SUPFAM" id="SSF55545">
    <property type="entry name" value="beta-N-acetylhexosaminidase-like domain"/>
    <property type="match status" value="1"/>
</dbReference>
<dbReference type="InterPro" id="IPR029018">
    <property type="entry name" value="Hex-like_dom2"/>
</dbReference>
<feature type="chain" id="PRO_5044244459" evidence="3">
    <location>
        <begin position="36"/>
        <end position="1895"/>
    </location>
</feature>
<dbReference type="Gene3D" id="3.30.379.10">
    <property type="entry name" value="Chitobiase/beta-hexosaminidase domain 2-like"/>
    <property type="match status" value="1"/>
</dbReference>
<dbReference type="Gene3D" id="2.60.120.260">
    <property type="entry name" value="Galactose-binding domain-like"/>
    <property type="match status" value="4"/>
</dbReference>
<dbReference type="InterPro" id="IPR051465">
    <property type="entry name" value="Cell_Envelope_Struct_Comp"/>
</dbReference>
<sequence length="1895" mass="206618">MNRNKANRRTTFIRKFFIVSFAVIMLSSYIPTVQAAPIGAATVNTDSDIAGNWAEEILNRWITAGNIQGYGDGKFGPDRLITRGELAALINRSFGFTEKKDLAFTDLVKTDWAYEDLSKAVQAGYMQGYGDGTIRSKNAVSRQEAAVVVSRLLGVEVKDEASAADSFTDAASIAKWSKAAVGDLLHRKIITGYVDGSFKPLSSLTRAETVVILDRALAAKSPGVHYDQAGVYGSMDKSQTIAGDVFVSVSGVKLKNMVIEGDLILEAGIGEGDAFFENVTVRGNTIVRGGGENSIHFTDCVLIKVIIDKKQGRVRVVINGSTTATDVSIRSSAIIENTELEGAGISNITLEAQLPAQSIVKFIGKFKVVNVLSTKSEIVIVSGTIHTLKIFEDATGIKLTIEEQGKIAQLIADSMIAAWGKGKIEKVILGLKAEGSTFETAPLIIVRSSSGGNAGGSNSGNGGETGPVNNISGVSSTNGTITVKLAVFPTSDPVAADFTIRQIVNGQPAVAVTPSSITGSAITKQVVISVPILPYDALEQQLIYSVSYNNGHAFESKPFTVAPGLEITSGGLAQAVIVAPDQNNNAKARAAAWKLSKYVKKATGIELNVLTYGAEIPDHLLPIYVGITVPQNKEHIDESLQGVTADGFVIDFGSDSITIIGPTDWGTEFGVDEFLEAYVGIRWLMPGADGEFVPQNSSLTIPKKNVVQSPSFFARTFGSSTREAWAEDNRIYRQIYLNHSMFDLFAPSKYLEAHPDWYPANINPNQLGGWQPCYSNPATAAKAIEVINQYFTDNPKATSYSIAVNDGGGYCEAVPGHPGYTGAINSLGMLNMSDIYFKWVQTVAEGVNAQHGDKYLSTIAYHETYDAPSAASGIHLPSNVLVYITDERMSWADPAMGSKGKELTGRWKQAAPGASFYEYLYGGPYVLPRSYFHQMADNYQYAYETGVEAQTTELAPNFGEGPKSWLAAKLQWDATADVDVLLHDWYVNAVGADAAPYLAKYYAHWEDFWQNRVFQTDWYKAWKTSNPRTNFMTFMDASYLKIVADAEIAQSRQWLELAVANAKQTGTASQLVRAQKLLKAFEYYESSVLTYPGNLEASGAITSESMGITLLDEIVSRLALSEKRKDLVQEFQSDNILSLEWSPEAYGMMWSGIQSSDVQALVEWIKNEPKTGGVRTRMNTIIQKEESAYAVHYVKLMLAMADKGETLNTNTSFEKGTGNDADDWWYWLEYGQTSEINIHRSNENPRTGDYGIKVNGLKLGAPVYELGKVNAGYHGMSAYYYVPEGLKTEGTLQLFIYYNDANGNWLASSYNEEKQLKDAVSGWNLAEWVGNIPEKVDGIPVKKLQFGVKVSKLKEDEIIYLDNVDFFRLSDPYVPPVVGEKPLNQNSSFENGSVGADDALPWSYWIDGNRFTATAISRSSEEHKTGSYSLKADSVKAGAVSQIIAVDPGNYRMSTWYKTAAGGSTNGKLRLYVDFLNKNNSIIGEVLMDPVQVGNTQGEWKDMKWTGKVPAEINGEAVTRVRLAILLYDFADGEAVYLDDMELYEQAPPKVLNGNASFEEGSAGADDARPWSYWIDEGRRFADTAMSRSSEQHKTGSYSLKANSVKLGAVSQIIAADPGNYRMSTWYKTAAGGSTNGKLKLYVDFLNKNSSIIGEVLMDPVQVGDTQGEWIETEWKGTVPAEINGEAVTRVRLAILLTDFADGEVVYLDDMAWTLQQPAPVEPPIVDQALNVNGSFEEGSAGADDALPWTYWIDGGNKFTATAINRSGEQHKTGAFSLKADSVKTGAVSQLVTVEPGDYRMSTWYKTATGGSTNGKLMLYVDFLNQSGSIIGDSAMTPVQVGDTQGEWIEAEWTGTVPAEINGQAVTRVRINMLLTNFAEGEAVYLDDVAMKVHR</sequence>
<dbReference type="Pfam" id="PF00395">
    <property type="entry name" value="SLH"/>
    <property type="match status" value="3"/>
</dbReference>
<dbReference type="RefSeq" id="WP_125657861.1">
    <property type="nucleotide sequence ID" value="NZ_AP019308.1"/>
</dbReference>
<evidence type="ECO:0000313" key="4">
    <source>
        <dbReference type="EMBL" id="BBH21398.1"/>
    </source>
</evidence>
<evidence type="ECO:0000256" key="3">
    <source>
        <dbReference type="SAM" id="SignalP"/>
    </source>
</evidence>
<dbReference type="GO" id="GO:0005975">
    <property type="term" value="P:carbohydrate metabolic process"/>
    <property type="evidence" value="ECO:0007669"/>
    <property type="project" value="UniProtKB-ARBA"/>
</dbReference>
<evidence type="ECO:0000313" key="5">
    <source>
        <dbReference type="Proteomes" id="UP000275368"/>
    </source>
</evidence>
<dbReference type="EMBL" id="AP019308">
    <property type="protein sequence ID" value="BBH21398.1"/>
    <property type="molecule type" value="Genomic_DNA"/>
</dbReference>